<dbReference type="PANTHER" id="PTHR10980:SF47">
    <property type="entry name" value="GENOME ASSEMBLY, CHROMOSOME: A09"/>
    <property type="match status" value="1"/>
</dbReference>
<feature type="region of interest" description="Disordered" evidence="4">
    <location>
        <begin position="1"/>
        <end position="64"/>
    </location>
</feature>
<dbReference type="AlphaFoldDB" id="A0A0D3DXU3"/>
<dbReference type="InterPro" id="IPR024792">
    <property type="entry name" value="RhoGDI_dom_sf"/>
</dbReference>
<reference evidence="5 6" key="1">
    <citation type="journal article" date="2014" name="Genome Biol.">
        <title>Transcriptome and methylome profiling reveals relics of genome dominance in the mesopolyploid Brassica oleracea.</title>
        <authorList>
            <person name="Parkin I.A."/>
            <person name="Koh C."/>
            <person name="Tang H."/>
            <person name="Robinson S.J."/>
            <person name="Kagale S."/>
            <person name="Clarke W.E."/>
            <person name="Town C.D."/>
            <person name="Nixon J."/>
            <person name="Krishnakumar V."/>
            <person name="Bidwell S.L."/>
            <person name="Denoeud F."/>
            <person name="Belcram H."/>
            <person name="Links M.G."/>
            <person name="Just J."/>
            <person name="Clarke C."/>
            <person name="Bender T."/>
            <person name="Huebert T."/>
            <person name="Mason A.S."/>
            <person name="Pires J.C."/>
            <person name="Barker G."/>
            <person name="Moore J."/>
            <person name="Walley P.G."/>
            <person name="Manoli S."/>
            <person name="Batley J."/>
            <person name="Edwards D."/>
            <person name="Nelson M.N."/>
            <person name="Wang X."/>
            <person name="Paterson A.H."/>
            <person name="King G."/>
            <person name="Bancroft I."/>
            <person name="Chalhoub B."/>
            <person name="Sharpe A.G."/>
        </authorList>
    </citation>
    <scope>NUCLEOTIDE SEQUENCE</scope>
    <source>
        <strain evidence="5 6">cv. TO1000</strain>
    </source>
</reference>
<evidence type="ECO:0008006" key="7">
    <source>
        <dbReference type="Google" id="ProtNLM"/>
    </source>
</evidence>
<dbReference type="Pfam" id="PF02115">
    <property type="entry name" value="Rho_GDI"/>
    <property type="match status" value="1"/>
</dbReference>
<accession>A0A0D3DXU3</accession>
<dbReference type="HOGENOM" id="CLU_2295618_0_0_1"/>
<evidence type="ECO:0000256" key="3">
    <source>
        <dbReference type="ARBA" id="ARBA00022490"/>
    </source>
</evidence>
<comment type="similarity">
    <text evidence="2">Belongs to the Rho GDI family.</text>
</comment>
<evidence type="ECO:0000256" key="4">
    <source>
        <dbReference type="SAM" id="MobiDB-lite"/>
    </source>
</evidence>
<dbReference type="eggNOG" id="KOG3205">
    <property type="taxonomic scope" value="Eukaryota"/>
</dbReference>
<dbReference type="Gramene" id="Bo8g108430.1">
    <property type="protein sequence ID" value="Bo8g108430.1"/>
    <property type="gene ID" value="Bo8g108430"/>
</dbReference>
<dbReference type="Gene3D" id="2.70.50.30">
    <property type="entry name" value="Coagulation Factor XIII, subunit A, domain 1"/>
    <property type="match status" value="1"/>
</dbReference>
<dbReference type="SUPFAM" id="SSF81296">
    <property type="entry name" value="E set domains"/>
    <property type="match status" value="1"/>
</dbReference>
<dbReference type="InterPro" id="IPR014756">
    <property type="entry name" value="Ig_E-set"/>
</dbReference>
<comment type="subcellular location">
    <subcellularLocation>
        <location evidence="1">Cytoplasm</location>
    </subcellularLocation>
</comment>
<dbReference type="PANTHER" id="PTHR10980">
    <property type="entry name" value="RHO GDP-DISSOCIATION INHIBITOR"/>
    <property type="match status" value="1"/>
</dbReference>
<feature type="compositionally biased region" description="Basic and acidic residues" evidence="4">
    <location>
        <begin position="1"/>
        <end position="19"/>
    </location>
</feature>
<dbReference type="GO" id="GO:0005829">
    <property type="term" value="C:cytosol"/>
    <property type="evidence" value="ECO:0007669"/>
    <property type="project" value="TreeGrafter"/>
</dbReference>
<name>A0A0D3DXU3_BRAOL</name>
<dbReference type="EnsemblPlants" id="Bo8g108430.1">
    <property type="protein sequence ID" value="Bo8g108430.1"/>
    <property type="gene ID" value="Bo8g108430"/>
</dbReference>
<protein>
    <recommendedName>
        <fullName evidence="7">Rho GDP-dissociation inhibitor 1</fullName>
    </recommendedName>
</protein>
<evidence type="ECO:0000256" key="1">
    <source>
        <dbReference type="ARBA" id="ARBA00004496"/>
    </source>
</evidence>
<evidence type="ECO:0000313" key="5">
    <source>
        <dbReference type="EnsemblPlants" id="Bo8g108430.1"/>
    </source>
</evidence>
<dbReference type="Proteomes" id="UP000032141">
    <property type="component" value="Chromosome C8"/>
</dbReference>
<proteinExistence type="inferred from homology"/>
<dbReference type="GO" id="GO:0007266">
    <property type="term" value="P:Rho protein signal transduction"/>
    <property type="evidence" value="ECO:0007669"/>
    <property type="project" value="InterPro"/>
</dbReference>
<dbReference type="GO" id="GO:0016020">
    <property type="term" value="C:membrane"/>
    <property type="evidence" value="ECO:0007669"/>
    <property type="project" value="TreeGrafter"/>
</dbReference>
<evidence type="ECO:0000313" key="6">
    <source>
        <dbReference type="Proteomes" id="UP000032141"/>
    </source>
</evidence>
<sequence>MVLKEEEKKAEETSEDQKGKGTLSRKNSHSSLCPTDDDDEDEDKKLELGPMIALKEQLEKDKDDESLRRWKEQLLGSVDIEDVGETPDPVVKIMYLLDFPP</sequence>
<dbReference type="STRING" id="109376.A0A0D3DXU3"/>
<dbReference type="GO" id="GO:0005094">
    <property type="term" value="F:Rho GDP-dissociation inhibitor activity"/>
    <property type="evidence" value="ECO:0007669"/>
    <property type="project" value="InterPro"/>
</dbReference>
<keyword evidence="3" id="KW-0963">Cytoplasm</keyword>
<organism evidence="5 6">
    <name type="scientific">Brassica oleracea var. oleracea</name>
    <dbReference type="NCBI Taxonomy" id="109376"/>
    <lineage>
        <taxon>Eukaryota</taxon>
        <taxon>Viridiplantae</taxon>
        <taxon>Streptophyta</taxon>
        <taxon>Embryophyta</taxon>
        <taxon>Tracheophyta</taxon>
        <taxon>Spermatophyta</taxon>
        <taxon>Magnoliopsida</taxon>
        <taxon>eudicotyledons</taxon>
        <taxon>Gunneridae</taxon>
        <taxon>Pentapetalae</taxon>
        <taxon>rosids</taxon>
        <taxon>malvids</taxon>
        <taxon>Brassicales</taxon>
        <taxon>Brassicaceae</taxon>
        <taxon>Brassiceae</taxon>
        <taxon>Brassica</taxon>
    </lineage>
</organism>
<reference evidence="5" key="2">
    <citation type="submission" date="2015-03" db="UniProtKB">
        <authorList>
            <consortium name="EnsemblPlants"/>
        </authorList>
    </citation>
    <scope>IDENTIFICATION</scope>
</reference>
<evidence type="ECO:0000256" key="2">
    <source>
        <dbReference type="ARBA" id="ARBA00009758"/>
    </source>
</evidence>
<dbReference type="InterPro" id="IPR000406">
    <property type="entry name" value="Rho_GDI"/>
</dbReference>
<keyword evidence="6" id="KW-1185">Reference proteome</keyword>